<proteinExistence type="predicted"/>
<organism evidence="2 3">
    <name type="scientific">Anaeroselena agilis</name>
    <dbReference type="NCBI Taxonomy" id="3063788"/>
    <lineage>
        <taxon>Bacteria</taxon>
        <taxon>Bacillati</taxon>
        <taxon>Bacillota</taxon>
        <taxon>Negativicutes</taxon>
        <taxon>Acetonemataceae</taxon>
        <taxon>Anaeroselena</taxon>
    </lineage>
</organism>
<reference evidence="2 3" key="1">
    <citation type="submission" date="2023-07" db="EMBL/GenBank/DDBJ databases">
        <title>The novel representative of Negativicutes class, Anaeroselena agilis gen. nov. sp. nov.</title>
        <authorList>
            <person name="Prokofeva M.I."/>
            <person name="Elcheninov A.G."/>
            <person name="Klyukina A."/>
            <person name="Kublanov I.V."/>
            <person name="Frolov E.N."/>
            <person name="Podosokorskaya O.A."/>
        </authorList>
    </citation>
    <scope>NUCLEOTIDE SEQUENCE [LARGE SCALE GENOMIC DNA]</scope>
    <source>
        <strain evidence="2 3">4137-cl</strain>
    </source>
</reference>
<dbReference type="NCBIfam" id="NF005679">
    <property type="entry name" value="PRK07475.1"/>
    <property type="match status" value="1"/>
</dbReference>
<name>A0ABU3P098_9FIRM</name>
<sequence length="255" mass="27653">MKLTGGYTNYGQDLGILMLDTVFPRLVGDIGNARTFPFPVRYKTVRGALPAKVVEQNDERLLASFVEGARELEAEGVKAVTTSCGFLAVFQRELAAAVGIPVLTSSLLQVPAVEKDLGPAGQIVIVTANGERLTPRHLAGAGIETGRHIIYGLEDRPEFYDTFVRQKTVLDVPRLQSEIEEAAREIRARFPAAGALVLECTNLPPFRRIFARVTGLPVYDILSLIGALEFARGPAGAADDWRDPAEPLAVGRDAR</sequence>
<evidence type="ECO:0000313" key="2">
    <source>
        <dbReference type="EMBL" id="MDT8902460.1"/>
    </source>
</evidence>
<dbReference type="RefSeq" id="WP_413780940.1">
    <property type="nucleotide sequence ID" value="NZ_JAUOZS010000001.1"/>
</dbReference>
<feature type="region of interest" description="Disordered" evidence="1">
    <location>
        <begin position="235"/>
        <end position="255"/>
    </location>
</feature>
<keyword evidence="3" id="KW-1185">Reference proteome</keyword>
<dbReference type="EMBL" id="JAUOZS010000001">
    <property type="protein sequence ID" value="MDT8902460.1"/>
    <property type="molecule type" value="Genomic_DNA"/>
</dbReference>
<protein>
    <submittedName>
        <fullName evidence="2">Aspartate/glutamate racemase family protein</fullName>
    </submittedName>
</protein>
<evidence type="ECO:0000256" key="1">
    <source>
        <dbReference type="SAM" id="MobiDB-lite"/>
    </source>
</evidence>
<evidence type="ECO:0000313" key="3">
    <source>
        <dbReference type="Proteomes" id="UP001254848"/>
    </source>
</evidence>
<dbReference type="Gene3D" id="3.40.50.12500">
    <property type="match status" value="1"/>
</dbReference>
<comment type="caution">
    <text evidence="2">The sequence shown here is derived from an EMBL/GenBank/DDBJ whole genome shotgun (WGS) entry which is preliminary data.</text>
</comment>
<dbReference type="InterPro" id="IPR053714">
    <property type="entry name" value="Iso_Racemase_Enz_sf"/>
</dbReference>
<accession>A0ABU3P098</accession>
<dbReference type="Proteomes" id="UP001254848">
    <property type="component" value="Unassembled WGS sequence"/>
</dbReference>
<gene>
    <name evidence="2" type="ORF">Q4T40_14515</name>
</gene>